<accession>A0A151SVX1</accession>
<dbReference type="Proteomes" id="UP000075243">
    <property type="component" value="Chromosome 10"/>
</dbReference>
<name>A0A151SVX1_CAJCA</name>
<dbReference type="Gramene" id="C.cajan_13935.t">
    <property type="protein sequence ID" value="C.cajan_13935.t.cds1"/>
    <property type="gene ID" value="C.cajan_13935"/>
</dbReference>
<reference evidence="1 2" key="1">
    <citation type="journal article" date="2012" name="Nat. Biotechnol.">
        <title>Draft genome sequence of pigeonpea (Cajanus cajan), an orphan legume crop of resource-poor farmers.</title>
        <authorList>
            <person name="Varshney R.K."/>
            <person name="Chen W."/>
            <person name="Li Y."/>
            <person name="Bharti A.K."/>
            <person name="Saxena R.K."/>
            <person name="Schlueter J.A."/>
            <person name="Donoghue M.T."/>
            <person name="Azam S."/>
            <person name="Fan G."/>
            <person name="Whaley A.M."/>
            <person name="Farmer A.D."/>
            <person name="Sheridan J."/>
            <person name="Iwata A."/>
            <person name="Tuteja R."/>
            <person name="Penmetsa R.V."/>
            <person name="Wu W."/>
            <person name="Upadhyaya H.D."/>
            <person name="Yang S.P."/>
            <person name="Shah T."/>
            <person name="Saxena K.B."/>
            <person name="Michael T."/>
            <person name="McCombie W.R."/>
            <person name="Yang B."/>
            <person name="Zhang G."/>
            <person name="Yang H."/>
            <person name="Wang J."/>
            <person name="Spillane C."/>
            <person name="Cook D.R."/>
            <person name="May G.D."/>
            <person name="Xu X."/>
            <person name="Jackson S.A."/>
        </authorList>
    </citation>
    <scope>NUCLEOTIDE SEQUENCE [LARGE SCALE GENOMIC DNA]</scope>
    <source>
        <strain evidence="2">cv. Asha</strain>
    </source>
</reference>
<dbReference type="EMBL" id="CM003612">
    <property type="protein sequence ID" value="KYP58936.1"/>
    <property type="molecule type" value="Genomic_DNA"/>
</dbReference>
<protein>
    <submittedName>
        <fullName evidence="1">Uncharacterized protein</fullName>
    </submittedName>
</protein>
<dbReference type="AlphaFoldDB" id="A0A151SVX1"/>
<gene>
    <name evidence="1" type="ORF">KK1_014358</name>
</gene>
<sequence length="115" mass="13438">MENEYPEYLERKLQQIWIGTFKLQVNLSRFTKVKGNKEVGTILGGVMEEGVQRQNYGSGIVQGQSFVDVVRANTRRVWKPKVTQQAKSAEKWNAVWNFLCQMRRWNGYNDAILVR</sequence>
<proteinExistence type="predicted"/>
<evidence type="ECO:0000313" key="1">
    <source>
        <dbReference type="EMBL" id="KYP58936.1"/>
    </source>
</evidence>
<organism evidence="1 2">
    <name type="scientific">Cajanus cajan</name>
    <name type="common">Pigeon pea</name>
    <name type="synonym">Cajanus indicus</name>
    <dbReference type="NCBI Taxonomy" id="3821"/>
    <lineage>
        <taxon>Eukaryota</taxon>
        <taxon>Viridiplantae</taxon>
        <taxon>Streptophyta</taxon>
        <taxon>Embryophyta</taxon>
        <taxon>Tracheophyta</taxon>
        <taxon>Spermatophyta</taxon>
        <taxon>Magnoliopsida</taxon>
        <taxon>eudicotyledons</taxon>
        <taxon>Gunneridae</taxon>
        <taxon>Pentapetalae</taxon>
        <taxon>rosids</taxon>
        <taxon>fabids</taxon>
        <taxon>Fabales</taxon>
        <taxon>Fabaceae</taxon>
        <taxon>Papilionoideae</taxon>
        <taxon>50 kb inversion clade</taxon>
        <taxon>NPAAA clade</taxon>
        <taxon>indigoferoid/millettioid clade</taxon>
        <taxon>Phaseoleae</taxon>
        <taxon>Cajanus</taxon>
    </lineage>
</organism>
<keyword evidence="2" id="KW-1185">Reference proteome</keyword>
<evidence type="ECO:0000313" key="2">
    <source>
        <dbReference type="Proteomes" id="UP000075243"/>
    </source>
</evidence>